<dbReference type="InterPro" id="IPR036249">
    <property type="entry name" value="Thioredoxin-like_sf"/>
</dbReference>
<accession>A0A432M8W5</accession>
<dbReference type="PROSITE" id="PS50405">
    <property type="entry name" value="GST_CTER"/>
    <property type="match status" value="1"/>
</dbReference>
<evidence type="ECO:0000259" key="1">
    <source>
        <dbReference type="PROSITE" id="PS50404"/>
    </source>
</evidence>
<dbReference type="Pfam" id="PF02798">
    <property type="entry name" value="GST_N"/>
    <property type="match status" value="1"/>
</dbReference>
<dbReference type="CDD" id="cd03188">
    <property type="entry name" value="GST_C_Beta"/>
    <property type="match status" value="1"/>
</dbReference>
<dbReference type="InterPro" id="IPR040079">
    <property type="entry name" value="Glutathione_S-Trfase"/>
</dbReference>
<dbReference type="PROSITE" id="PS50404">
    <property type="entry name" value="GST_NTER"/>
    <property type="match status" value="1"/>
</dbReference>
<dbReference type="EMBL" id="RYYV01000005">
    <property type="protein sequence ID" value="RUL76844.1"/>
    <property type="molecule type" value="Genomic_DNA"/>
</dbReference>
<dbReference type="RefSeq" id="WP_126684404.1">
    <property type="nucleotide sequence ID" value="NZ_RYYV01000005.1"/>
</dbReference>
<dbReference type="Proteomes" id="UP000274358">
    <property type="component" value="Unassembled WGS sequence"/>
</dbReference>
<proteinExistence type="predicted"/>
<reference evidence="3 4" key="1">
    <citation type="submission" date="2018-12" db="EMBL/GenBank/DDBJ databases">
        <title>Dyella dinghuensis sp. nov. DHOA06 and Dyella choica sp. nov. 4M-K27, isolated from forest soil.</title>
        <authorList>
            <person name="Qiu L.-H."/>
            <person name="Gao Z.-H."/>
        </authorList>
    </citation>
    <scope>NUCLEOTIDE SEQUENCE [LARGE SCALE GENOMIC DNA]</scope>
    <source>
        <strain evidence="3 4">4M-K27</strain>
    </source>
</reference>
<keyword evidence="3" id="KW-0808">Transferase</keyword>
<dbReference type="SFLD" id="SFLDG01150">
    <property type="entry name" value="Main.1:_Beta-like"/>
    <property type="match status" value="1"/>
</dbReference>
<evidence type="ECO:0000259" key="2">
    <source>
        <dbReference type="PROSITE" id="PS50405"/>
    </source>
</evidence>
<protein>
    <submittedName>
        <fullName evidence="3">Glutathione S-transferase</fullName>
    </submittedName>
</protein>
<dbReference type="CDD" id="cd03057">
    <property type="entry name" value="GST_N_Beta"/>
    <property type="match status" value="1"/>
</dbReference>
<dbReference type="OrthoDB" id="8772754at2"/>
<dbReference type="SUPFAM" id="SSF47616">
    <property type="entry name" value="GST C-terminal domain-like"/>
    <property type="match status" value="1"/>
</dbReference>
<keyword evidence="4" id="KW-1185">Reference proteome</keyword>
<gene>
    <name evidence="3" type="ORF">EKH80_09065</name>
</gene>
<dbReference type="PANTHER" id="PTHR44051">
    <property type="entry name" value="GLUTATHIONE S-TRANSFERASE-RELATED"/>
    <property type="match status" value="1"/>
</dbReference>
<dbReference type="SFLD" id="SFLDS00019">
    <property type="entry name" value="Glutathione_Transferase_(cytos"/>
    <property type="match status" value="1"/>
</dbReference>
<dbReference type="SFLD" id="SFLDG00358">
    <property type="entry name" value="Main_(cytGST)"/>
    <property type="match status" value="1"/>
</dbReference>
<comment type="caution">
    <text evidence="3">The sequence shown here is derived from an EMBL/GenBank/DDBJ whole genome shotgun (WGS) entry which is preliminary data.</text>
</comment>
<dbReference type="InterPro" id="IPR004045">
    <property type="entry name" value="Glutathione_S-Trfase_N"/>
</dbReference>
<evidence type="ECO:0000313" key="3">
    <source>
        <dbReference type="EMBL" id="RUL76844.1"/>
    </source>
</evidence>
<sequence>MNLYFSPLACSMATRIAFYEAGAEAEFTQVDTKAKSLADGADFYAINPLGQVPVLRTGEGLLLTENTAILPFVAEQFPASGLAPVGAAERASMQQWLGFISTELHTAVFIPLLDSKAPDGAKAYAREKAGLRLDVLQRHLASRLFLLGHFTVADAYLFVVLNWAAFSGIQLQQWPGVAEYYQRLAARPSIARALSEEIVMYNEQRSKRAKA</sequence>
<dbReference type="Gene3D" id="1.20.1050.10">
    <property type="match status" value="1"/>
</dbReference>
<dbReference type="InterPro" id="IPR036282">
    <property type="entry name" value="Glutathione-S-Trfase_C_sf"/>
</dbReference>
<dbReference type="Gene3D" id="3.40.30.10">
    <property type="entry name" value="Glutaredoxin"/>
    <property type="match status" value="1"/>
</dbReference>
<feature type="domain" description="GST C-terminal" evidence="2">
    <location>
        <begin position="86"/>
        <end position="211"/>
    </location>
</feature>
<dbReference type="Pfam" id="PF13410">
    <property type="entry name" value="GST_C_2"/>
    <property type="match status" value="1"/>
</dbReference>
<dbReference type="GO" id="GO:0016740">
    <property type="term" value="F:transferase activity"/>
    <property type="evidence" value="ECO:0007669"/>
    <property type="project" value="UniProtKB-KW"/>
</dbReference>
<dbReference type="InterPro" id="IPR010987">
    <property type="entry name" value="Glutathione-S-Trfase_C-like"/>
</dbReference>
<name>A0A432M8W5_9GAMM</name>
<organism evidence="3 4">
    <name type="scientific">Dyella choica</name>
    <dbReference type="NCBI Taxonomy" id="1927959"/>
    <lineage>
        <taxon>Bacteria</taxon>
        <taxon>Pseudomonadati</taxon>
        <taxon>Pseudomonadota</taxon>
        <taxon>Gammaproteobacteria</taxon>
        <taxon>Lysobacterales</taxon>
        <taxon>Rhodanobacteraceae</taxon>
        <taxon>Dyella</taxon>
    </lineage>
</organism>
<dbReference type="SUPFAM" id="SSF52833">
    <property type="entry name" value="Thioredoxin-like"/>
    <property type="match status" value="1"/>
</dbReference>
<feature type="domain" description="GST N-terminal" evidence="1">
    <location>
        <begin position="1"/>
        <end position="81"/>
    </location>
</feature>
<dbReference type="AlphaFoldDB" id="A0A432M8W5"/>
<evidence type="ECO:0000313" key="4">
    <source>
        <dbReference type="Proteomes" id="UP000274358"/>
    </source>
</evidence>
<dbReference type="PANTHER" id="PTHR44051:SF8">
    <property type="entry name" value="GLUTATHIONE S-TRANSFERASE GSTA"/>
    <property type="match status" value="1"/>
</dbReference>